<feature type="transmembrane region" description="Helical" evidence="5">
    <location>
        <begin position="93"/>
        <end position="116"/>
    </location>
</feature>
<feature type="transmembrane region" description="Helical" evidence="5">
    <location>
        <begin position="34"/>
        <end position="58"/>
    </location>
</feature>
<comment type="subcellular location">
    <subcellularLocation>
        <location evidence="1">Membrane</location>
        <topology evidence="1">Multi-pass membrane protein</topology>
    </subcellularLocation>
</comment>
<evidence type="ECO:0000256" key="2">
    <source>
        <dbReference type="ARBA" id="ARBA00022692"/>
    </source>
</evidence>
<organism evidence="6 7">
    <name type="scientific">Paenibacillus oenotherae</name>
    <dbReference type="NCBI Taxonomy" id="1435645"/>
    <lineage>
        <taxon>Bacteria</taxon>
        <taxon>Bacillati</taxon>
        <taxon>Bacillota</taxon>
        <taxon>Bacilli</taxon>
        <taxon>Bacillales</taxon>
        <taxon>Paenibacillaceae</taxon>
        <taxon>Paenibacillus</taxon>
    </lineage>
</organism>
<feature type="transmembrane region" description="Helical" evidence="5">
    <location>
        <begin position="6"/>
        <end position="27"/>
    </location>
</feature>
<dbReference type="PANTHER" id="PTHR30249:SF0">
    <property type="entry name" value="PLASTIDAL GLYCOLATE_GLYCERATE TRANSLOCATOR 1, CHLOROPLASTIC"/>
    <property type="match status" value="1"/>
</dbReference>
<dbReference type="InterPro" id="IPR007300">
    <property type="entry name" value="CidB/LrgB"/>
</dbReference>
<evidence type="ECO:0000313" key="7">
    <source>
        <dbReference type="Proteomes" id="UP000812277"/>
    </source>
</evidence>
<keyword evidence="7" id="KW-1185">Reference proteome</keyword>
<keyword evidence="2 5" id="KW-0812">Transmembrane</keyword>
<name>A0ABS7D0R1_9BACL</name>
<feature type="transmembrane region" description="Helical" evidence="5">
    <location>
        <begin position="149"/>
        <end position="169"/>
    </location>
</feature>
<evidence type="ECO:0000256" key="3">
    <source>
        <dbReference type="ARBA" id="ARBA00022989"/>
    </source>
</evidence>
<evidence type="ECO:0000313" key="6">
    <source>
        <dbReference type="EMBL" id="MBW7473351.1"/>
    </source>
</evidence>
<dbReference type="EMBL" id="JAHZIJ010000001">
    <property type="protein sequence ID" value="MBW7473351.1"/>
    <property type="molecule type" value="Genomic_DNA"/>
</dbReference>
<proteinExistence type="predicted"/>
<dbReference type="PANTHER" id="PTHR30249">
    <property type="entry name" value="PUTATIVE SEROTONIN TRANSPORTER"/>
    <property type="match status" value="1"/>
</dbReference>
<gene>
    <name evidence="6" type="ORF">K0T92_01175</name>
</gene>
<feature type="transmembrane region" description="Helical" evidence="5">
    <location>
        <begin position="176"/>
        <end position="197"/>
    </location>
</feature>
<dbReference type="Pfam" id="PF04172">
    <property type="entry name" value="LrgB"/>
    <property type="match status" value="1"/>
</dbReference>
<reference evidence="6 7" key="1">
    <citation type="submission" date="2021-07" db="EMBL/GenBank/DDBJ databases">
        <title>Paenibacillus radiodurans sp. nov., isolated from the southeastern edge of Tengger Desert.</title>
        <authorList>
            <person name="Zhang G."/>
        </authorList>
    </citation>
    <scope>NUCLEOTIDE SEQUENCE [LARGE SCALE GENOMIC DNA]</scope>
    <source>
        <strain evidence="6 7">DT7-4</strain>
    </source>
</reference>
<dbReference type="Proteomes" id="UP000812277">
    <property type="component" value="Unassembled WGS sequence"/>
</dbReference>
<evidence type="ECO:0000256" key="4">
    <source>
        <dbReference type="ARBA" id="ARBA00023136"/>
    </source>
</evidence>
<accession>A0ABS7D0R1</accession>
<dbReference type="RefSeq" id="WP_219870589.1">
    <property type="nucleotide sequence ID" value="NZ_JAHZIJ010000001.1"/>
</dbReference>
<evidence type="ECO:0000256" key="5">
    <source>
        <dbReference type="SAM" id="Phobius"/>
    </source>
</evidence>
<comment type="caution">
    <text evidence="6">The sequence shown here is derived from an EMBL/GenBank/DDBJ whole genome shotgun (WGS) entry which is preliminary data.</text>
</comment>
<keyword evidence="3 5" id="KW-1133">Transmembrane helix</keyword>
<sequence>MNSSGLYSELLFGVSVTIIAYICALLIRRKFRWLHPLVTAPILIYTLLLTGEIDYSYYEAGGELVTFFLGPATVALAVPLYKHAIRLKDHLPHLIAGALVGSAAGLVLNALSILLLNGSKEMLLSALPKSVTTAVAVDLTRWLGGTPELTAALTALTGLFGSLIGPPLLRLAGVRGAIAAALAIGAASHGIGSARLLADSEEMGGVSSFSMAACAVFTPLLLLPLHLLIL</sequence>
<feature type="transmembrane region" description="Helical" evidence="5">
    <location>
        <begin position="64"/>
        <end position="81"/>
    </location>
</feature>
<protein>
    <submittedName>
        <fullName evidence="6">LrgB family protein</fullName>
    </submittedName>
</protein>
<keyword evidence="4 5" id="KW-0472">Membrane</keyword>
<evidence type="ECO:0000256" key="1">
    <source>
        <dbReference type="ARBA" id="ARBA00004141"/>
    </source>
</evidence>
<feature type="transmembrane region" description="Helical" evidence="5">
    <location>
        <begin position="209"/>
        <end position="229"/>
    </location>
</feature>